<dbReference type="eggNOG" id="ENOG5033DVR">
    <property type="taxonomic scope" value="Bacteria"/>
</dbReference>
<dbReference type="AlphaFoldDB" id="A1VIA6"/>
<dbReference type="Proteomes" id="UP000000644">
    <property type="component" value="Chromosome"/>
</dbReference>
<sequence length="386" mass="42378">MTNQFAGTSFICVMGAMFSLPSIAQDLHSGTPEIPRTSWMLSATASEESIGQGLPVLALDRDDWPRYRSGQSSQPRAWRSLQAELSATHPGGWRFGALARAEAWLQASPDAVTVAALDAINSRPETARSYDLNASSQSWQGQGLRVGTPWLKLDAADRWRWQADAQLLRLQKFRTVDLSGKLSYQSSDVYDFNVHSQRSNPNITGPYLSASGRSGLGSSLSVAVQGEPAAGWQVQLRADDLLSRLDWPELATDNAVLNSQVTSRAPDGSLDYAPLIKGQKTLRHITRRIGVHWQAKVSWSAFGPQSQPGAISLQLDRRAGLNQAWLGWDSGDAGRSRPRWSLAIEPVRRVASLGLGWHGWQALLATDGKGTNSEFRYLRLGWQGEF</sequence>
<accession>A1VIA6</accession>
<proteinExistence type="predicted"/>
<dbReference type="KEGG" id="pna:Pnap_0058"/>
<evidence type="ECO:0000256" key="1">
    <source>
        <dbReference type="SAM" id="SignalP"/>
    </source>
</evidence>
<protein>
    <submittedName>
        <fullName evidence="2">Uncharacterized protein</fullName>
    </submittedName>
</protein>
<dbReference type="STRING" id="365044.Pnap_0058"/>
<reference evidence="3" key="1">
    <citation type="journal article" date="2009" name="Environ. Microbiol.">
        <title>The genome of Polaromonas naphthalenivorans strain CJ2, isolated from coal tar-contaminated sediment, reveals physiological and metabolic versatility and evolution through extensive horizontal gene transfer.</title>
        <authorList>
            <person name="Yagi J.M."/>
            <person name="Sims D."/>
            <person name="Brettin T."/>
            <person name="Bruce D."/>
            <person name="Madsen E.L."/>
        </authorList>
    </citation>
    <scope>NUCLEOTIDE SEQUENCE [LARGE SCALE GENOMIC DNA]</scope>
    <source>
        <strain evidence="3">CJ2</strain>
    </source>
</reference>
<dbReference type="EMBL" id="CP000529">
    <property type="protein sequence ID" value="ABM35384.1"/>
    <property type="molecule type" value="Genomic_DNA"/>
</dbReference>
<feature type="chain" id="PRO_5002639734" evidence="1">
    <location>
        <begin position="25"/>
        <end position="386"/>
    </location>
</feature>
<gene>
    <name evidence="2" type="ordered locus">Pnap_0058</name>
</gene>
<evidence type="ECO:0000313" key="3">
    <source>
        <dbReference type="Proteomes" id="UP000000644"/>
    </source>
</evidence>
<evidence type="ECO:0000313" key="2">
    <source>
        <dbReference type="EMBL" id="ABM35384.1"/>
    </source>
</evidence>
<organism evidence="2 3">
    <name type="scientific">Polaromonas naphthalenivorans (strain CJ2)</name>
    <dbReference type="NCBI Taxonomy" id="365044"/>
    <lineage>
        <taxon>Bacteria</taxon>
        <taxon>Pseudomonadati</taxon>
        <taxon>Pseudomonadota</taxon>
        <taxon>Betaproteobacteria</taxon>
        <taxon>Burkholderiales</taxon>
        <taxon>Comamonadaceae</taxon>
        <taxon>Polaromonas</taxon>
    </lineage>
</organism>
<dbReference type="HOGENOM" id="CLU_715436_0_0_4"/>
<keyword evidence="3" id="KW-1185">Reference proteome</keyword>
<name>A1VIA6_POLNA</name>
<keyword evidence="1" id="KW-0732">Signal</keyword>
<feature type="signal peptide" evidence="1">
    <location>
        <begin position="1"/>
        <end position="24"/>
    </location>
</feature>